<accession>A0A9N8VX83</accession>
<evidence type="ECO:0000313" key="2">
    <source>
        <dbReference type="Proteomes" id="UP000789831"/>
    </source>
</evidence>
<gene>
    <name evidence="1" type="ORF">AGERDE_LOCUS2570</name>
</gene>
<protein>
    <submittedName>
        <fullName evidence="1">630_t:CDS:1</fullName>
    </submittedName>
</protein>
<reference evidence="1" key="1">
    <citation type="submission" date="2021-06" db="EMBL/GenBank/DDBJ databases">
        <authorList>
            <person name="Kallberg Y."/>
            <person name="Tangrot J."/>
            <person name="Rosling A."/>
        </authorList>
    </citation>
    <scope>NUCLEOTIDE SEQUENCE</scope>
    <source>
        <strain evidence="1">MT106</strain>
    </source>
</reference>
<dbReference type="OrthoDB" id="10615517at2759"/>
<sequence>GPRPAVVPDDIFDSHKTDPEQKVLGHIQFQQFPNCTVRATGIVNIWDPCDPKCEYDRDERVYDIHVLNGGYPPNKDSSIVDLEDIVNSSGDLDYPFQSFIYIPGSLSLLREPFANLGNNYTCVVMYERYDDDVMLGSAPITKP</sequence>
<evidence type="ECO:0000313" key="1">
    <source>
        <dbReference type="EMBL" id="CAG8467553.1"/>
    </source>
</evidence>
<dbReference type="Proteomes" id="UP000789831">
    <property type="component" value="Unassembled WGS sequence"/>
</dbReference>
<feature type="non-terminal residue" evidence="1">
    <location>
        <position position="143"/>
    </location>
</feature>
<dbReference type="EMBL" id="CAJVPL010000219">
    <property type="protein sequence ID" value="CAG8467553.1"/>
    <property type="molecule type" value="Genomic_DNA"/>
</dbReference>
<name>A0A9N8VX83_9GLOM</name>
<comment type="caution">
    <text evidence="1">The sequence shown here is derived from an EMBL/GenBank/DDBJ whole genome shotgun (WGS) entry which is preliminary data.</text>
</comment>
<keyword evidence="2" id="KW-1185">Reference proteome</keyword>
<proteinExistence type="predicted"/>
<organism evidence="1 2">
    <name type="scientific">Ambispora gerdemannii</name>
    <dbReference type="NCBI Taxonomy" id="144530"/>
    <lineage>
        <taxon>Eukaryota</taxon>
        <taxon>Fungi</taxon>
        <taxon>Fungi incertae sedis</taxon>
        <taxon>Mucoromycota</taxon>
        <taxon>Glomeromycotina</taxon>
        <taxon>Glomeromycetes</taxon>
        <taxon>Archaeosporales</taxon>
        <taxon>Ambisporaceae</taxon>
        <taxon>Ambispora</taxon>
    </lineage>
</organism>
<dbReference type="AlphaFoldDB" id="A0A9N8VX83"/>